<organism evidence="4 5">
    <name type="scientific">Kineococcus aurantiacus</name>
    <dbReference type="NCBI Taxonomy" id="37633"/>
    <lineage>
        <taxon>Bacteria</taxon>
        <taxon>Bacillati</taxon>
        <taxon>Actinomycetota</taxon>
        <taxon>Actinomycetes</taxon>
        <taxon>Kineosporiales</taxon>
        <taxon>Kineosporiaceae</taxon>
        <taxon>Kineococcus</taxon>
    </lineage>
</organism>
<dbReference type="Pfam" id="PF25023">
    <property type="entry name" value="TEN_YD-shell"/>
    <property type="match status" value="1"/>
</dbReference>
<evidence type="ECO:0000313" key="5">
    <source>
        <dbReference type="Proteomes" id="UP000521922"/>
    </source>
</evidence>
<feature type="compositionally biased region" description="Low complexity" evidence="2">
    <location>
        <begin position="864"/>
        <end position="881"/>
    </location>
</feature>
<dbReference type="Gene3D" id="1.20.90.10">
    <property type="entry name" value="Phospholipase A2 domain"/>
    <property type="match status" value="1"/>
</dbReference>
<dbReference type="Pfam" id="PF05593">
    <property type="entry name" value="RHS_repeat"/>
    <property type="match status" value="3"/>
</dbReference>
<feature type="compositionally biased region" description="Polar residues" evidence="2">
    <location>
        <begin position="1397"/>
        <end position="1410"/>
    </location>
</feature>
<dbReference type="SUPFAM" id="SSF48619">
    <property type="entry name" value="Phospholipase A2, PLA2"/>
    <property type="match status" value="1"/>
</dbReference>
<dbReference type="EMBL" id="JACCBB010000001">
    <property type="protein sequence ID" value="NYD25040.1"/>
    <property type="molecule type" value="Genomic_DNA"/>
</dbReference>
<dbReference type="GO" id="GO:0050482">
    <property type="term" value="P:arachidonate secretion"/>
    <property type="evidence" value="ECO:0007669"/>
    <property type="project" value="InterPro"/>
</dbReference>
<evidence type="ECO:0000313" key="4">
    <source>
        <dbReference type="EMBL" id="NYD25040.1"/>
    </source>
</evidence>
<dbReference type="NCBIfam" id="TIGR03696">
    <property type="entry name" value="Rhs_assc_core"/>
    <property type="match status" value="1"/>
</dbReference>
<reference evidence="4 5" key="1">
    <citation type="submission" date="2020-07" db="EMBL/GenBank/DDBJ databases">
        <title>Sequencing the genomes of 1000 actinobacteria strains.</title>
        <authorList>
            <person name="Klenk H.-P."/>
        </authorList>
    </citation>
    <scope>NUCLEOTIDE SEQUENCE [LARGE SCALE GENOMIC DNA]</scope>
    <source>
        <strain evidence="4 5">DSM 7487</strain>
    </source>
</reference>
<feature type="region of interest" description="Disordered" evidence="2">
    <location>
        <begin position="852"/>
        <end position="888"/>
    </location>
</feature>
<dbReference type="NCBIfam" id="TIGR01643">
    <property type="entry name" value="YD_repeat_2x"/>
    <property type="match status" value="4"/>
</dbReference>
<dbReference type="InterPro" id="IPR036444">
    <property type="entry name" value="PLipase_A2_dom_sf"/>
</dbReference>
<dbReference type="InterPro" id="IPR031325">
    <property type="entry name" value="RHS_repeat"/>
</dbReference>
<feature type="compositionally biased region" description="Low complexity" evidence="2">
    <location>
        <begin position="1"/>
        <end position="16"/>
    </location>
</feature>
<sequence length="1652" mass="170093">MAFALPAAATPAPAQPLVSGTSTTAGRPKPAKPSNGHYSGLSAAAKAAAQQAAQAQPAPDAEPVEDVTARTAHSSTTVDPATGTRTTQVSPQALNFRDEAGNWQPVDNTLIPASQKPGGPAGGGADTGWANSAAGYDATLPQDLTAPLTLTDGSNAGQWVSLQLNPASAASAPAAAPTAAAKSTTSTASAARTLAAAAGAAPEVAPVTGQVDGTSVAYTDVLPGTDVALEAQGSGVKETITLDSPSSAALNAGALSYTVKTGPGLKLTKGVGAGSGADADTVTVTNARGETVFTLPAPFMDDARGAHSDDIAVTLTPGAVGADGVGQTTLTVTPDAGWLAAADRAWPVVIDPTIAYPSSILGCAISSAAATTSSCTSGEIPLSSNSTTGAQQRGLLKFPTLFDVIPADAQIAQAKLNVKTVQVAGAATTSVDVKELSQPFAAGATWNTRNGTTAWTTAGGDRGAAVARASINPATATSMSFDVADTVQRWVEGTSTYNGFELEKTTATAGGAPVRLTQANDANLYIEWDPRAGDRKGNSAVVAEDLDDATSVAVNPATGNAMVTTRQLTIAGVGLDLNIAHTSNSINTAQLGVNGSRWTDSLSGVRLQPYAGSMLYDDATGARWTFYKALDGSWTRPAGLDADLVANADGTFTLTERKSKVAQKFKNIGTSADPSYGLASVTDRNGNAITFTYDASARLPYNDNLILRKVTDTRGRDVTITNFGYWNAWITDVTNREPATTVTNNQLVSETNAAGGTTTYEYDADDRVTAITVPEGQRTELTYDGSGRVLTLKRIANTGENPTWTFAYTTFDRANGTAATKTTVTDPNGHDSVYTSDGRGRIADVTDARGKKRTGTYTANDDMASGTAASTGSGGAAQTTTNTYDSSGASASAATWNLTSVKLPTGAAISNTFGTGARLYDVVSSVDAQGNATTYGYDAAGNQISATTGGVTTKSLYQGSTDPDYGGTVNCGPTVNNVVTATKAGVLCETRDGAYVKGTTAAATTAHRVAYRYDAQGQLTTMLPGTPSAQQQQTFEYDALSRLDNVTDGRGQTTFYGYDAMDRLTYTLYQDGRVVSHYFGDESGNGWLRAVDEYPANSSSADRSTAYDRDDLGRLRATITPEDTSALDYDKVGNLVQYTDAGGVVKYGYNDADQLTSLALPGGSCTGQTLTSPGAASTKCVLFGVDDDGRRTSTRYPGGQTLATTLDDSGRVKQIIGTTIAGGVPVGAATTQLNLLYGYTAPNTTKDTSLVSSMTDAVAASKTTYSHDALGRLTAASTAPTAGGSVTRYEGFCYDGAGNRTKYLNAAATTCSTGTAAATFTYNGGNELTAATGVTPTGAALTGSGFSYDGNGNQTAAKSQIGLTTVYNAQEGASSFTPAGGSTIAQSYANGDGGNGERTQSGSGSAATSFAVSPISPAPAWSKTGATSNWTVRDPSGTLIAVRIGMTASAATELYPFTDNVASVRAMVKADGTVADSYSYSAYGTTLSASETSGLSQPFRYGGGYDDGVTGLVKLGARYYDAAQGRFTQQDPSGQDPHYTYAALAPESFNDPSGLANGCGGQGFTNRAPDGIFNSACNNHDNCYDVNSRTDRVTCDGRFFVQMLAACNSYYRYAWGPRSLAGRYLCYRWAESYFIAVRYGARLNYRGKGNPR</sequence>
<keyword evidence="5" id="KW-1185">Reference proteome</keyword>
<feature type="compositionally biased region" description="Low complexity" evidence="2">
    <location>
        <begin position="43"/>
        <end position="61"/>
    </location>
</feature>
<dbReference type="InterPro" id="IPR056823">
    <property type="entry name" value="TEN-like_YD-shell"/>
</dbReference>
<dbReference type="InterPro" id="IPR006530">
    <property type="entry name" value="YD"/>
</dbReference>
<dbReference type="Gene3D" id="2.180.10.10">
    <property type="entry name" value="RHS repeat-associated core"/>
    <property type="match status" value="3"/>
</dbReference>
<evidence type="ECO:0000259" key="3">
    <source>
        <dbReference type="Pfam" id="PF25023"/>
    </source>
</evidence>
<dbReference type="PANTHER" id="PTHR32305">
    <property type="match status" value="1"/>
</dbReference>
<dbReference type="GO" id="GO:0006644">
    <property type="term" value="P:phospholipid metabolic process"/>
    <property type="evidence" value="ECO:0007669"/>
    <property type="project" value="InterPro"/>
</dbReference>
<comment type="caution">
    <text evidence="4">The sequence shown here is derived from an EMBL/GenBank/DDBJ whole genome shotgun (WGS) entry which is preliminary data.</text>
</comment>
<feature type="region of interest" description="Disordered" evidence="2">
    <location>
        <begin position="1"/>
        <end position="91"/>
    </location>
</feature>
<gene>
    <name evidence="4" type="ORF">BJ968_004580</name>
</gene>
<name>A0A7Y9J3E8_9ACTN</name>
<dbReference type="Proteomes" id="UP000521922">
    <property type="component" value="Unassembled WGS sequence"/>
</dbReference>
<accession>A0A7Y9J3E8</accession>
<feature type="domain" description="Teneurin-like YD-shell" evidence="3">
    <location>
        <begin position="1430"/>
        <end position="1535"/>
    </location>
</feature>
<dbReference type="RefSeq" id="WP_179755869.1">
    <property type="nucleotide sequence ID" value="NZ_BAAAGN010000008.1"/>
</dbReference>
<dbReference type="InterPro" id="IPR050708">
    <property type="entry name" value="T6SS_VgrG/RHS"/>
</dbReference>
<dbReference type="PANTHER" id="PTHR32305:SF15">
    <property type="entry name" value="PROTEIN RHSA-RELATED"/>
    <property type="match status" value="1"/>
</dbReference>
<dbReference type="InterPro" id="IPR022385">
    <property type="entry name" value="Rhs_assc_core"/>
</dbReference>
<feature type="region of interest" description="Disordered" evidence="2">
    <location>
        <begin position="103"/>
        <end position="128"/>
    </location>
</feature>
<feature type="region of interest" description="Disordered" evidence="2">
    <location>
        <begin position="1384"/>
        <end position="1410"/>
    </location>
</feature>
<evidence type="ECO:0000256" key="2">
    <source>
        <dbReference type="SAM" id="MobiDB-lite"/>
    </source>
</evidence>
<proteinExistence type="predicted"/>
<keyword evidence="1" id="KW-0677">Repeat</keyword>
<feature type="compositionally biased region" description="Polar residues" evidence="2">
    <location>
        <begin position="71"/>
        <end position="91"/>
    </location>
</feature>
<dbReference type="GO" id="GO:0004623">
    <property type="term" value="F:phospholipase A2 activity"/>
    <property type="evidence" value="ECO:0007669"/>
    <property type="project" value="InterPro"/>
</dbReference>
<evidence type="ECO:0000256" key="1">
    <source>
        <dbReference type="ARBA" id="ARBA00022737"/>
    </source>
</evidence>
<protein>
    <submittedName>
        <fullName evidence="4">RHS repeat-associated protein</fullName>
    </submittedName>
</protein>